<feature type="compositionally biased region" description="Low complexity" evidence="8">
    <location>
        <begin position="311"/>
        <end position="324"/>
    </location>
</feature>
<gene>
    <name evidence="11" type="ORF">NBG84_18685</name>
</gene>
<keyword evidence="3" id="KW-0808">Transferase</keyword>
<evidence type="ECO:0000256" key="9">
    <source>
        <dbReference type="SAM" id="Phobius"/>
    </source>
</evidence>
<dbReference type="EC" id="2.7.11.1" evidence="1"/>
<dbReference type="RefSeq" id="WP_250920632.1">
    <property type="nucleotide sequence ID" value="NZ_JAMQAW010000024.1"/>
</dbReference>
<evidence type="ECO:0000256" key="5">
    <source>
        <dbReference type="ARBA" id="ARBA00022777"/>
    </source>
</evidence>
<dbReference type="PROSITE" id="PS00107">
    <property type="entry name" value="PROTEIN_KINASE_ATP"/>
    <property type="match status" value="1"/>
</dbReference>
<dbReference type="CDD" id="cd14014">
    <property type="entry name" value="STKc_PknB_like"/>
    <property type="match status" value="1"/>
</dbReference>
<feature type="region of interest" description="Disordered" evidence="8">
    <location>
        <begin position="360"/>
        <end position="424"/>
    </location>
</feature>
<comment type="caution">
    <text evidence="11">The sequence shown here is derived from an EMBL/GenBank/DDBJ whole genome shotgun (WGS) entry which is preliminary data.</text>
</comment>
<proteinExistence type="predicted"/>
<evidence type="ECO:0000313" key="12">
    <source>
        <dbReference type="Proteomes" id="UP001431429"/>
    </source>
</evidence>
<dbReference type="InterPro" id="IPR017441">
    <property type="entry name" value="Protein_kinase_ATP_BS"/>
</dbReference>
<dbReference type="SUPFAM" id="SSF56112">
    <property type="entry name" value="Protein kinase-like (PK-like)"/>
    <property type="match status" value="1"/>
</dbReference>
<evidence type="ECO:0000256" key="8">
    <source>
        <dbReference type="SAM" id="MobiDB-lite"/>
    </source>
</evidence>
<dbReference type="GO" id="GO:0004674">
    <property type="term" value="F:protein serine/threonine kinase activity"/>
    <property type="evidence" value="ECO:0007669"/>
    <property type="project" value="UniProtKB-KW"/>
</dbReference>
<dbReference type="Gene3D" id="3.30.200.20">
    <property type="entry name" value="Phosphorylase Kinase, domain 1"/>
    <property type="match status" value="1"/>
</dbReference>
<feature type="compositionally biased region" description="Low complexity" evidence="8">
    <location>
        <begin position="287"/>
        <end position="300"/>
    </location>
</feature>
<dbReference type="PROSITE" id="PS50011">
    <property type="entry name" value="PROTEIN_KINASE_DOM"/>
    <property type="match status" value="1"/>
</dbReference>
<protein>
    <recommendedName>
        <fullName evidence="1">non-specific serine/threonine protein kinase</fullName>
        <ecNumber evidence="1">2.7.11.1</ecNumber>
    </recommendedName>
</protein>
<accession>A0ABT0USD1</accession>
<keyword evidence="2 11" id="KW-0723">Serine/threonine-protein kinase</keyword>
<name>A0ABT0USD1_9ACTN</name>
<dbReference type="Proteomes" id="UP001431429">
    <property type="component" value="Unassembled WGS sequence"/>
</dbReference>
<dbReference type="Gene3D" id="1.10.510.10">
    <property type="entry name" value="Transferase(Phosphotransferase) domain 1"/>
    <property type="match status" value="1"/>
</dbReference>
<dbReference type="EMBL" id="JAMQAW010000024">
    <property type="protein sequence ID" value="MCM2390293.1"/>
    <property type="molecule type" value="Genomic_DNA"/>
</dbReference>
<feature type="region of interest" description="Disordered" evidence="8">
    <location>
        <begin position="287"/>
        <end position="326"/>
    </location>
</feature>
<evidence type="ECO:0000256" key="2">
    <source>
        <dbReference type="ARBA" id="ARBA00022527"/>
    </source>
</evidence>
<keyword evidence="12" id="KW-1185">Reference proteome</keyword>
<keyword evidence="9" id="KW-1133">Transmembrane helix</keyword>
<dbReference type="PANTHER" id="PTHR43289">
    <property type="entry name" value="MITOGEN-ACTIVATED PROTEIN KINASE KINASE KINASE 20-RELATED"/>
    <property type="match status" value="1"/>
</dbReference>
<evidence type="ECO:0000256" key="4">
    <source>
        <dbReference type="ARBA" id="ARBA00022741"/>
    </source>
</evidence>
<dbReference type="InterPro" id="IPR000719">
    <property type="entry name" value="Prot_kinase_dom"/>
</dbReference>
<dbReference type="Pfam" id="PF00069">
    <property type="entry name" value="Pkinase"/>
    <property type="match status" value="1"/>
</dbReference>
<dbReference type="PANTHER" id="PTHR43289:SF6">
    <property type="entry name" value="SERINE_THREONINE-PROTEIN KINASE NEKL-3"/>
    <property type="match status" value="1"/>
</dbReference>
<reference evidence="11" key="1">
    <citation type="submission" date="2022-06" db="EMBL/GenBank/DDBJ databases">
        <title>Genome public.</title>
        <authorList>
            <person name="Sun Q."/>
        </authorList>
    </citation>
    <scope>NUCLEOTIDE SEQUENCE</scope>
    <source>
        <strain evidence="11">CWNU-1</strain>
    </source>
</reference>
<evidence type="ECO:0000256" key="6">
    <source>
        <dbReference type="ARBA" id="ARBA00022840"/>
    </source>
</evidence>
<evidence type="ECO:0000256" key="1">
    <source>
        <dbReference type="ARBA" id="ARBA00012513"/>
    </source>
</evidence>
<dbReference type="InterPro" id="IPR011009">
    <property type="entry name" value="Kinase-like_dom_sf"/>
</dbReference>
<sequence length="558" mass="57754">MGARVPEDQLIAGRYRLLSPLGEGGMGVVWRAHDEALAREVAVKEVRAPAGLSSADEHRLYQRLEREAWAAGRISHRGVVTVYDVATEGGRPWIVMELIRGLALSDIVEMEGPLAPERVAHIGAEILAALCAAHEAGVLHRDVKPGNVLIANDGRVVLSDFGIAVVEGTSNLTMTGELIGSPEFLAPERALGHTPGPASDLWSLGVLLHTTVEGASPFRRESALSTLRAVVDEEPPPPRLAGELAPVIAGLLRKNPGERLTAHEAARLLRVVAAGGTAPVLTVPTPSGPHTPSTHPPLVGAGFGSGGSGSGTTTVGGTAPVNGAQGEQPRRAVVVLAAGVALLLVVAGGLAWALVDSQRNSKSEARGTGTAVSSQTPGPTTGTAGTGGDREPANSGGARPSEGKGSTAPSATQDSRPPQRVEVSVSAVRAGYSGYCAPPPSAAPAFRATVSVARTPATVRYRWTTESGRTSADGWQTLWFTDGDARQQRVEHTELTHEAEGTHRDRIRVEVRDPVEARSGWISFSVDCEPAAPTGGASSSADASGVAVSAVTAVSRWR</sequence>
<evidence type="ECO:0000313" key="11">
    <source>
        <dbReference type="EMBL" id="MCM2390293.1"/>
    </source>
</evidence>
<feature type="domain" description="Protein kinase" evidence="10">
    <location>
        <begin position="15"/>
        <end position="281"/>
    </location>
</feature>
<feature type="compositionally biased region" description="Gly residues" evidence="8">
    <location>
        <begin position="301"/>
        <end position="310"/>
    </location>
</feature>
<keyword evidence="6 7" id="KW-0067">ATP-binding</keyword>
<organism evidence="11 12">
    <name type="scientific">Streptomyces albipurpureus</name>
    <dbReference type="NCBI Taxonomy" id="2897419"/>
    <lineage>
        <taxon>Bacteria</taxon>
        <taxon>Bacillati</taxon>
        <taxon>Actinomycetota</taxon>
        <taxon>Actinomycetes</taxon>
        <taxon>Kitasatosporales</taxon>
        <taxon>Streptomycetaceae</taxon>
        <taxon>Streptomyces</taxon>
    </lineage>
</organism>
<keyword evidence="9" id="KW-0472">Membrane</keyword>
<dbReference type="SMART" id="SM00220">
    <property type="entry name" value="S_TKc"/>
    <property type="match status" value="1"/>
</dbReference>
<keyword evidence="9" id="KW-0812">Transmembrane</keyword>
<keyword evidence="4 7" id="KW-0547">Nucleotide-binding</keyword>
<feature type="transmembrane region" description="Helical" evidence="9">
    <location>
        <begin position="332"/>
        <end position="355"/>
    </location>
</feature>
<dbReference type="PROSITE" id="PS00108">
    <property type="entry name" value="PROTEIN_KINASE_ST"/>
    <property type="match status" value="1"/>
</dbReference>
<feature type="compositionally biased region" description="Polar residues" evidence="8">
    <location>
        <begin position="407"/>
        <end position="416"/>
    </location>
</feature>
<feature type="binding site" evidence="7">
    <location>
        <position position="44"/>
    </location>
    <ligand>
        <name>ATP</name>
        <dbReference type="ChEBI" id="CHEBI:30616"/>
    </ligand>
</feature>
<keyword evidence="5 11" id="KW-0418">Kinase</keyword>
<evidence type="ECO:0000256" key="7">
    <source>
        <dbReference type="PROSITE-ProRule" id="PRU10141"/>
    </source>
</evidence>
<dbReference type="InterPro" id="IPR008271">
    <property type="entry name" value="Ser/Thr_kinase_AS"/>
</dbReference>
<evidence type="ECO:0000256" key="3">
    <source>
        <dbReference type="ARBA" id="ARBA00022679"/>
    </source>
</evidence>
<evidence type="ECO:0000259" key="10">
    <source>
        <dbReference type="PROSITE" id="PS50011"/>
    </source>
</evidence>